<evidence type="ECO:0000256" key="1">
    <source>
        <dbReference type="SAM" id="MobiDB-lite"/>
    </source>
</evidence>
<proteinExistence type="predicted"/>
<feature type="region of interest" description="Disordered" evidence="1">
    <location>
        <begin position="55"/>
        <end position="80"/>
    </location>
</feature>
<name>A0A914HA33_GLORO</name>
<feature type="compositionally biased region" description="Basic and acidic residues" evidence="1">
    <location>
        <begin position="63"/>
        <end position="80"/>
    </location>
</feature>
<sequence length="80" mass="8665">MLSKKERMLDPGLVNNADSMEKLLSIPSKNMEAISSLAIAVLSLLLLAADCGNKEQGAQDGADEQRKPRLTAHAEKNLNF</sequence>
<accession>A0A914HA33</accession>
<dbReference type="WBParaSite" id="Gr19_v10_g14661.t1">
    <property type="protein sequence ID" value="Gr19_v10_g14661.t1"/>
    <property type="gene ID" value="Gr19_v10_g14661"/>
</dbReference>
<keyword evidence="2" id="KW-1185">Reference proteome</keyword>
<organism evidence="2 3">
    <name type="scientific">Globodera rostochiensis</name>
    <name type="common">Golden nematode worm</name>
    <name type="synonym">Heterodera rostochiensis</name>
    <dbReference type="NCBI Taxonomy" id="31243"/>
    <lineage>
        <taxon>Eukaryota</taxon>
        <taxon>Metazoa</taxon>
        <taxon>Ecdysozoa</taxon>
        <taxon>Nematoda</taxon>
        <taxon>Chromadorea</taxon>
        <taxon>Rhabditida</taxon>
        <taxon>Tylenchina</taxon>
        <taxon>Tylenchomorpha</taxon>
        <taxon>Tylenchoidea</taxon>
        <taxon>Heteroderidae</taxon>
        <taxon>Heteroderinae</taxon>
        <taxon>Globodera</taxon>
    </lineage>
</organism>
<dbReference type="Proteomes" id="UP000887572">
    <property type="component" value="Unplaced"/>
</dbReference>
<evidence type="ECO:0000313" key="3">
    <source>
        <dbReference type="WBParaSite" id="Gr19_v10_g14661.t1"/>
    </source>
</evidence>
<dbReference type="AlphaFoldDB" id="A0A914HA33"/>
<reference evidence="3" key="1">
    <citation type="submission" date="2022-11" db="UniProtKB">
        <authorList>
            <consortium name="WormBaseParasite"/>
        </authorList>
    </citation>
    <scope>IDENTIFICATION</scope>
</reference>
<evidence type="ECO:0000313" key="2">
    <source>
        <dbReference type="Proteomes" id="UP000887572"/>
    </source>
</evidence>
<protein>
    <submittedName>
        <fullName evidence="3">Uncharacterized protein</fullName>
    </submittedName>
</protein>